<sequence length="454" mass="51800">MAYQHNNTAQSASDKAIEKFAEMMITRLEEAKDNDWKQGWIGGQGFQGLPQNLSGRNYSGTNSLFLFMDTAINKYAAPVYMTFLQKEKEGLRLKKGSQAMPVIYWDMSIKDANGQKMSLTDYKNMSKAERDQCEVRPFLRSFRVYNIDQTNMQEVNKEKYDKIISRFQPPKLSDTEGMYRNAAIDRMFERQEWLCRIQYDKASEQAFFKPSNDMIVLPLKAQFKISTTPDGIYKDGMEYYSTALHEMAHSTGTPERLNRTMGNRFGDPKYGKEELVAELSAAMVGNTMGFDRRIQNNNVAYVEGWLHALREEPKFIVSVMADVNKASNMILQKIDEQKLALGEAPILGAQQEQDRQQSQKTQTSALSPDQREEVAKSVKASIYKLPTGSYVIQASINGQELDQKPIDNKTAVSFLRQKDDTKMNQILSDIVKDKYGSELNLSKANRNESRGLKI</sequence>
<evidence type="ECO:0000313" key="4">
    <source>
        <dbReference type="EMBL" id="KGF44037.1"/>
    </source>
</evidence>
<name>A0A096BMV7_9BACT</name>
<dbReference type="InterPro" id="IPR013610">
    <property type="entry name" value="ArdC_N"/>
</dbReference>
<dbReference type="AlphaFoldDB" id="A0A096BMV7"/>
<evidence type="ECO:0000256" key="1">
    <source>
        <dbReference type="SAM" id="MobiDB-lite"/>
    </source>
</evidence>
<feature type="compositionally biased region" description="Polar residues" evidence="1">
    <location>
        <begin position="358"/>
        <end position="367"/>
    </location>
</feature>
<dbReference type="Pfam" id="PF08401">
    <property type="entry name" value="ArdcN"/>
    <property type="match status" value="1"/>
</dbReference>
<comment type="caution">
    <text evidence="4">The sequence shown here is derived from an EMBL/GenBank/DDBJ whole genome shotgun (WGS) entry which is preliminary data.</text>
</comment>
<proteinExistence type="predicted"/>
<dbReference type="InterPro" id="IPR041459">
    <property type="entry name" value="MPTase-PolyVal"/>
</dbReference>
<dbReference type="EMBL" id="JRNQ01000053">
    <property type="protein sequence ID" value="KGF44037.1"/>
    <property type="molecule type" value="Genomic_DNA"/>
</dbReference>
<evidence type="ECO:0000259" key="2">
    <source>
        <dbReference type="Pfam" id="PF08401"/>
    </source>
</evidence>
<evidence type="ECO:0000259" key="3">
    <source>
        <dbReference type="Pfam" id="PF18818"/>
    </source>
</evidence>
<dbReference type="Proteomes" id="UP000029525">
    <property type="component" value="Unassembled WGS sequence"/>
</dbReference>
<feature type="region of interest" description="Disordered" evidence="1">
    <location>
        <begin position="350"/>
        <end position="371"/>
    </location>
</feature>
<evidence type="ECO:0000313" key="5">
    <source>
        <dbReference type="Proteomes" id="UP000029525"/>
    </source>
</evidence>
<accession>A0A096BMV7</accession>
<feature type="domain" description="N-terminal" evidence="2">
    <location>
        <begin position="16"/>
        <end position="145"/>
    </location>
</feature>
<dbReference type="GO" id="GO:0003697">
    <property type="term" value="F:single-stranded DNA binding"/>
    <property type="evidence" value="ECO:0007669"/>
    <property type="project" value="InterPro"/>
</dbReference>
<gene>
    <name evidence="4" type="ORF">HMPREF0647_08370</name>
</gene>
<dbReference type="Pfam" id="PF18818">
    <property type="entry name" value="MPTase-PolyVal"/>
    <property type="match status" value="1"/>
</dbReference>
<reference evidence="4 5" key="1">
    <citation type="submission" date="2014-07" db="EMBL/GenBank/DDBJ databases">
        <authorList>
            <person name="McCorrison J."/>
            <person name="Sanka R."/>
            <person name="Torralba M."/>
            <person name="Gillis M."/>
            <person name="Haft D.H."/>
            <person name="Methe B."/>
            <person name="Sutton G."/>
            <person name="Nelson K.E."/>
        </authorList>
    </citation>
    <scope>NUCLEOTIDE SEQUENCE [LARGE SCALE GENOMIC DNA]</scope>
    <source>
        <strain evidence="4 5">DNF00320</strain>
    </source>
</reference>
<protein>
    <submittedName>
        <fullName evidence="4">DNA primase</fullName>
    </submittedName>
</protein>
<organism evidence="4 5">
    <name type="scientific">Prevotella bivia DNF00320</name>
    <dbReference type="NCBI Taxonomy" id="1401068"/>
    <lineage>
        <taxon>Bacteria</taxon>
        <taxon>Pseudomonadati</taxon>
        <taxon>Bacteroidota</taxon>
        <taxon>Bacteroidia</taxon>
        <taxon>Bacteroidales</taxon>
        <taxon>Prevotellaceae</taxon>
        <taxon>Prevotella</taxon>
    </lineage>
</organism>
<feature type="domain" description="Polyvalent protein metallopeptidase" evidence="3">
    <location>
        <begin position="197"/>
        <end position="318"/>
    </location>
</feature>
<dbReference type="RefSeq" id="WP_036867703.1">
    <property type="nucleotide sequence ID" value="NZ_JRNQ01000053.1"/>
</dbReference>
<dbReference type="OrthoDB" id="9792687at2"/>